<dbReference type="Gene3D" id="3.30.70.270">
    <property type="match status" value="1"/>
</dbReference>
<organism evidence="1 2">
    <name type="scientific">Selenomonas sputigena</name>
    <dbReference type="NCBI Taxonomy" id="69823"/>
    <lineage>
        <taxon>Bacteria</taxon>
        <taxon>Bacillati</taxon>
        <taxon>Bacillota</taxon>
        <taxon>Negativicutes</taxon>
        <taxon>Selenomonadales</taxon>
        <taxon>Selenomonadaceae</taxon>
        <taxon>Selenomonas</taxon>
    </lineage>
</organism>
<accession>A0ABV3X7P8</accession>
<evidence type="ECO:0000313" key="2">
    <source>
        <dbReference type="Proteomes" id="UP001559623"/>
    </source>
</evidence>
<name>A0ABV3X7P8_9FIRM</name>
<reference evidence="1 2" key="1">
    <citation type="submission" date="2023-04" db="EMBL/GenBank/DDBJ databases">
        <title>Genome Sequence of Selenomonas sputigena ATCC 33150.</title>
        <authorList>
            <person name="Miller D.P."/>
            <person name="Anvari S."/>
            <person name="Polson S.W."/>
            <person name="Macdonald M."/>
            <person name="Mcdowell J.V."/>
        </authorList>
    </citation>
    <scope>NUCLEOTIDE SEQUENCE [LARGE SCALE GENOMIC DNA]</scope>
    <source>
        <strain evidence="1 2">ATCC 33150</strain>
    </source>
</reference>
<keyword evidence="2" id="KW-1185">Reference proteome</keyword>
<sequence length="576" mass="64215">MESTMKAILFDTRSIQKYIFSSNQLKTNIGASFLVEKAFAHELVDVLRGLFGEEEVDAATWRNVDSPNWTEMKGKCRIGYIGGGNALVLFREGTSDEELVRVVQDFTRRLLWKCPGLRIGAARGELVLDESGAYRVSRVAREDGKTEEVDDLTHLVHKLKAQQNLFFPAVSLPYTGLTLSCEASAETANAYDVDDVKKESRFLSWEVKMKLQAARKKGRLIAPAEEELLDKLRSVLTPEVIAGRPLPPLRPYAIGMEQLAGELQKYAFPVDFDKLGQRETEDYMAIVHIDGNNMGEKFRDCSTLTKRKNLSFAVRQKSIQAFCALLTCIVGNYETLQKNLLLGKADDGKNYLPVRPIVLGGDDMTFVCPAKYAVAFTNIVLEALNRLGLDSCGGVSILPTAYPFFRGYEIAEQLCGAAKGKMRQLQRAGNAEGSCWLDFAILHGEQPPTLEQIRAQQYKGKCGAMHFGPYRVDGAAAEPEYIGNLLEAAAQLVQGKSRMPMNKIKELRAVLAAGEHEQQQFMAQYRRLAASGAAMRLPDIAAWEPYRETLWQAGRTPYVDAIEMIDFYVPEEVQHG</sequence>
<dbReference type="RefSeq" id="WP_368847330.1">
    <property type="nucleotide sequence ID" value="NZ_CP194411.1"/>
</dbReference>
<evidence type="ECO:0000313" key="1">
    <source>
        <dbReference type="EMBL" id="MEX5285597.1"/>
    </source>
</evidence>
<comment type="caution">
    <text evidence="1">The sequence shown here is derived from an EMBL/GenBank/DDBJ whole genome shotgun (WGS) entry which is preliminary data.</text>
</comment>
<dbReference type="EMBL" id="JARVLH010000005">
    <property type="protein sequence ID" value="MEX5285597.1"/>
    <property type="molecule type" value="Genomic_DNA"/>
</dbReference>
<proteinExistence type="predicted"/>
<dbReference type="InterPro" id="IPR043128">
    <property type="entry name" value="Rev_trsase/Diguanyl_cyclase"/>
</dbReference>
<protein>
    <submittedName>
        <fullName evidence="1">Uncharacterized protein</fullName>
    </submittedName>
</protein>
<dbReference type="Proteomes" id="UP001559623">
    <property type="component" value="Unassembled WGS sequence"/>
</dbReference>
<gene>
    <name evidence="1" type="ORF">QCO44_08120</name>
</gene>